<protein>
    <recommendedName>
        <fullName evidence="7">SHSP domain-containing protein</fullName>
    </recommendedName>
</protein>
<dbReference type="InterPro" id="IPR008978">
    <property type="entry name" value="HSP20-like_chaperone"/>
</dbReference>
<evidence type="ECO:0000256" key="5">
    <source>
        <dbReference type="SAM" id="MobiDB-lite"/>
    </source>
</evidence>
<keyword evidence="6" id="KW-0732">Signal</keyword>
<comment type="similarity">
    <text evidence="3 4">Belongs to the small heat shock protein (HSP20) family.</text>
</comment>
<dbReference type="Proteomes" id="UP001141552">
    <property type="component" value="Unassembled WGS sequence"/>
</dbReference>
<evidence type="ECO:0000256" key="3">
    <source>
        <dbReference type="PROSITE-ProRule" id="PRU00285"/>
    </source>
</evidence>
<feature type="region of interest" description="Disordered" evidence="5">
    <location>
        <begin position="324"/>
        <end position="376"/>
    </location>
</feature>
<feature type="non-terminal residue" evidence="8">
    <location>
        <position position="1"/>
    </location>
</feature>
<evidence type="ECO:0000256" key="4">
    <source>
        <dbReference type="RuleBase" id="RU003616"/>
    </source>
</evidence>
<feature type="signal peptide" evidence="6">
    <location>
        <begin position="1"/>
        <end position="19"/>
    </location>
</feature>
<evidence type="ECO:0000313" key="8">
    <source>
        <dbReference type="EMBL" id="KAJ4832309.1"/>
    </source>
</evidence>
<name>A0A9Q0FIX2_9ROSI</name>
<dbReference type="CDD" id="cd00298">
    <property type="entry name" value="ACD_sHsps_p23-like"/>
    <property type="match status" value="1"/>
</dbReference>
<accession>A0A9Q0FIX2</accession>
<feature type="compositionally biased region" description="Basic and acidic residues" evidence="5">
    <location>
        <begin position="340"/>
        <end position="353"/>
    </location>
</feature>
<comment type="caution">
    <text evidence="8">The sequence shown here is derived from an EMBL/GenBank/DDBJ whole genome shotgun (WGS) entry which is preliminary data.</text>
</comment>
<dbReference type="OrthoDB" id="1431247at2759"/>
<dbReference type="InterPro" id="IPR002068">
    <property type="entry name" value="A-crystallin/Hsp20_dom"/>
</dbReference>
<evidence type="ECO:0000256" key="6">
    <source>
        <dbReference type="SAM" id="SignalP"/>
    </source>
</evidence>
<dbReference type="EMBL" id="JAKUCV010005158">
    <property type="protein sequence ID" value="KAJ4832309.1"/>
    <property type="molecule type" value="Genomic_DNA"/>
</dbReference>
<proteinExistence type="inferred from homology"/>
<dbReference type="AlphaFoldDB" id="A0A9Q0FIX2"/>
<reference evidence="8" key="1">
    <citation type="submission" date="2022-02" db="EMBL/GenBank/DDBJ databases">
        <authorList>
            <person name="Henning P.M."/>
            <person name="McCubbin A.G."/>
            <person name="Shore J.S."/>
        </authorList>
    </citation>
    <scope>NUCLEOTIDE SEQUENCE</scope>
    <source>
        <strain evidence="8">F60SS</strain>
        <tissue evidence="8">Leaves</tissue>
    </source>
</reference>
<dbReference type="InterPro" id="IPR044656">
    <property type="entry name" value="HSP14.7/HSP23.5/HSP23.6-like"/>
</dbReference>
<evidence type="ECO:0000259" key="7">
    <source>
        <dbReference type="PROSITE" id="PS01031"/>
    </source>
</evidence>
<dbReference type="SUPFAM" id="SSF49764">
    <property type="entry name" value="HSP20-like chaperones"/>
    <property type="match status" value="1"/>
</dbReference>
<dbReference type="PROSITE" id="PS01031">
    <property type="entry name" value="SHSP"/>
    <property type="match status" value="1"/>
</dbReference>
<dbReference type="PANTHER" id="PTHR46991:SF11">
    <property type="entry name" value="SMALL HEAT SHOCK PROTEIN HSPF"/>
    <property type="match status" value="1"/>
</dbReference>
<keyword evidence="1" id="KW-0809">Transit peptide</keyword>
<feature type="compositionally biased region" description="Polar residues" evidence="5">
    <location>
        <begin position="324"/>
        <end position="339"/>
    </location>
</feature>
<evidence type="ECO:0000256" key="1">
    <source>
        <dbReference type="ARBA" id="ARBA00022946"/>
    </source>
</evidence>
<feature type="region of interest" description="Disordered" evidence="5">
    <location>
        <begin position="546"/>
        <end position="584"/>
    </location>
</feature>
<dbReference type="Pfam" id="PF00011">
    <property type="entry name" value="HSP20"/>
    <property type="match status" value="1"/>
</dbReference>
<dbReference type="PANTHER" id="PTHR46991">
    <property type="entry name" value="23.5 KDA HEAT SHOCK PROTEIN, MITOCHONDRIAL"/>
    <property type="match status" value="1"/>
</dbReference>
<feature type="domain" description="SHSP" evidence="7">
    <location>
        <begin position="420"/>
        <end position="524"/>
    </location>
</feature>
<evidence type="ECO:0000256" key="2">
    <source>
        <dbReference type="ARBA" id="ARBA00023016"/>
    </source>
</evidence>
<sequence>MYNGIFILTLAMLKKPSSGQAATTTTTNNNNSSGCCFVGLPGIYGESVKMWVRSGEVIVNCRDVKAEDVWSARGEGKWPEISVYVGAKGLATGDPIMLISNNQWLLLSSPQPHLNPAAPPATPTPTLQRVVLGQPEPFSVHGVFKKGERNKYNKVTLPGDLEEKVKLWVRYDKLYLIGIETKKEVFYSKDTRGGVKQHFFNHGPGASMYHGSFVLTLSMAKKPSSGEATTTTTNDTSSDEAAALYTKVGLPGIYGESVKMWVRSGEVIVHCRDVKVEDVWSARGEMKSLDISVEVRAKGDPMLVPTHPGAPFTATRRLFSSVVQASPSGNDMNGALSSNDKGEGLELYTDKSDAASGEAKGSATFPTKDAAGGGEPTGLTKEEEAAVGFQCLTSTGALGEKTLKQELSAKLGRMMYWHPLQLKGNMVPYEVTMDEDYWFARIDMPGVGAKEVKVQFKDNTMYITGEEKTKGDSARVYSAKFHIPAGEYLTDKIGVTIKDGRKSSTMASTLLSASRALATKTHLPKLLFPSTHRSLFALPPRSFSSSGGGANSSGNRGFLPQPFVPADTGSSSPPSGDVSRSALTLDPKPFNGDDVFEEGESVHYTEVTLPGLFKKQVKLWVKYGEMNLSALELKPLSYDSSDGGATKSHVFNGPSRLPIFKSGMFIVTLFGGETQKPSAHESVLYRKVELPGIYGEAVKLWVRSDSVTIYGEEIKKEVTSQSHRVHFDEDSDSLMLMFAPVLKEVPAASPESGSSSAHPNPSASGVLVLGQPEHFNVHGVFKEGERIKYNKVTLPGDLEKNLYLTGIEMKKQMLSKPTSDGAKQHFFNHGPSASVFNGILILSLTMIEKPSSCQAATSHHSSEEETAALYTKVELPGIYGESVKLWVRSGEVIVNCRDVTAEEACSSTEEGKTPVMIRVKPPKG</sequence>
<gene>
    <name evidence="8" type="ORF">Tsubulata_026975</name>
</gene>
<organism evidence="8 9">
    <name type="scientific">Turnera subulata</name>
    <dbReference type="NCBI Taxonomy" id="218843"/>
    <lineage>
        <taxon>Eukaryota</taxon>
        <taxon>Viridiplantae</taxon>
        <taxon>Streptophyta</taxon>
        <taxon>Embryophyta</taxon>
        <taxon>Tracheophyta</taxon>
        <taxon>Spermatophyta</taxon>
        <taxon>Magnoliopsida</taxon>
        <taxon>eudicotyledons</taxon>
        <taxon>Gunneridae</taxon>
        <taxon>Pentapetalae</taxon>
        <taxon>rosids</taxon>
        <taxon>fabids</taxon>
        <taxon>Malpighiales</taxon>
        <taxon>Passifloraceae</taxon>
        <taxon>Turnera</taxon>
    </lineage>
</organism>
<keyword evidence="9" id="KW-1185">Reference proteome</keyword>
<keyword evidence="2" id="KW-0346">Stress response</keyword>
<reference evidence="8" key="2">
    <citation type="journal article" date="2023" name="Plants (Basel)">
        <title>Annotation of the Turnera subulata (Passifloraceae) Draft Genome Reveals the S-Locus Evolved after the Divergence of Turneroideae from Passifloroideae in a Stepwise Manner.</title>
        <authorList>
            <person name="Henning P.M."/>
            <person name="Roalson E.H."/>
            <person name="Mir W."/>
            <person name="McCubbin A.G."/>
            <person name="Shore J.S."/>
        </authorList>
    </citation>
    <scope>NUCLEOTIDE SEQUENCE</scope>
    <source>
        <strain evidence="8">F60SS</strain>
    </source>
</reference>
<evidence type="ECO:0000313" key="9">
    <source>
        <dbReference type="Proteomes" id="UP001141552"/>
    </source>
</evidence>
<dbReference type="Gene3D" id="2.60.40.790">
    <property type="match status" value="1"/>
</dbReference>
<feature type="chain" id="PRO_5040420284" description="SHSP domain-containing protein" evidence="6">
    <location>
        <begin position="20"/>
        <end position="924"/>
    </location>
</feature>